<keyword evidence="3" id="KW-1185">Reference proteome</keyword>
<dbReference type="AlphaFoldDB" id="A0A0N0BKQ3"/>
<proteinExistence type="predicted"/>
<gene>
    <name evidence="2" type="ORF">WN51_04713</name>
</gene>
<dbReference type="EMBL" id="KQ435696">
    <property type="protein sequence ID" value="KOX80848.1"/>
    <property type="molecule type" value="Genomic_DNA"/>
</dbReference>
<sequence length="167" mass="18456">MSSWPSLQNSFAMANQTRGLPQMRIKLCMVSAGLQIVLLLTVLPQAAGEDCKISKSFENIEDIFSRLDPLMTLKICILQMALKQFTLRCKTISAIVFKLHGLGTESASLRETKNCLPEKHVSHFSIVHKVSKLVTSSASINRIALPYTSANEKCLGIYCSLVKLITV</sequence>
<reference evidence="2 3" key="1">
    <citation type="submission" date="2015-07" db="EMBL/GenBank/DDBJ databases">
        <title>The genome of Melipona quadrifasciata.</title>
        <authorList>
            <person name="Pan H."/>
            <person name="Kapheim K."/>
        </authorList>
    </citation>
    <scope>NUCLEOTIDE SEQUENCE [LARGE SCALE GENOMIC DNA]</scope>
    <source>
        <strain evidence="2">0111107301</strain>
        <tissue evidence="2">Whole body</tissue>
    </source>
</reference>
<dbReference type="Proteomes" id="UP000053105">
    <property type="component" value="Unassembled WGS sequence"/>
</dbReference>
<protein>
    <submittedName>
        <fullName evidence="2">Uncharacterized protein</fullName>
    </submittedName>
</protein>
<dbReference type="OrthoDB" id="7635532at2759"/>
<organism evidence="2 3">
    <name type="scientific">Melipona quadrifasciata</name>
    <dbReference type="NCBI Taxonomy" id="166423"/>
    <lineage>
        <taxon>Eukaryota</taxon>
        <taxon>Metazoa</taxon>
        <taxon>Ecdysozoa</taxon>
        <taxon>Arthropoda</taxon>
        <taxon>Hexapoda</taxon>
        <taxon>Insecta</taxon>
        <taxon>Pterygota</taxon>
        <taxon>Neoptera</taxon>
        <taxon>Endopterygota</taxon>
        <taxon>Hymenoptera</taxon>
        <taxon>Apocrita</taxon>
        <taxon>Aculeata</taxon>
        <taxon>Apoidea</taxon>
        <taxon>Anthophila</taxon>
        <taxon>Apidae</taxon>
        <taxon>Melipona</taxon>
    </lineage>
</organism>
<accession>A0A0N0BKQ3</accession>
<evidence type="ECO:0000313" key="3">
    <source>
        <dbReference type="Proteomes" id="UP000053105"/>
    </source>
</evidence>
<feature type="signal peptide" evidence="1">
    <location>
        <begin position="1"/>
        <end position="48"/>
    </location>
</feature>
<name>A0A0N0BKQ3_9HYME</name>
<evidence type="ECO:0000256" key="1">
    <source>
        <dbReference type="SAM" id="SignalP"/>
    </source>
</evidence>
<keyword evidence="1" id="KW-0732">Signal</keyword>
<evidence type="ECO:0000313" key="2">
    <source>
        <dbReference type="EMBL" id="KOX80848.1"/>
    </source>
</evidence>
<feature type="chain" id="PRO_5005844932" evidence="1">
    <location>
        <begin position="49"/>
        <end position="167"/>
    </location>
</feature>